<dbReference type="PANTHER" id="PTHR43289">
    <property type="entry name" value="MITOGEN-ACTIVATED PROTEIN KINASE KINASE KINASE 20-RELATED"/>
    <property type="match status" value="1"/>
</dbReference>
<evidence type="ECO:0000256" key="5">
    <source>
        <dbReference type="ARBA" id="ARBA00022840"/>
    </source>
</evidence>
<evidence type="ECO:0000256" key="1">
    <source>
        <dbReference type="ARBA" id="ARBA00012513"/>
    </source>
</evidence>
<reference evidence="7 8" key="1">
    <citation type="submission" date="2018-12" db="EMBL/GenBank/DDBJ databases">
        <title>Genome Sequence of Candidatus Viridilinea halotolerans isolated from saline sulfide-rich spring.</title>
        <authorList>
            <person name="Grouzdev D.S."/>
            <person name="Burganskaya E.I."/>
            <person name="Krutkina M.S."/>
            <person name="Sukhacheva M.V."/>
            <person name="Gorlenko V.M."/>
        </authorList>
    </citation>
    <scope>NUCLEOTIDE SEQUENCE [LARGE SCALE GENOMIC DNA]</scope>
    <source>
        <strain evidence="7">Chok-6</strain>
    </source>
</reference>
<dbReference type="EMBL" id="RSAS01000114">
    <property type="protein sequence ID" value="RRR76510.1"/>
    <property type="molecule type" value="Genomic_DNA"/>
</dbReference>
<feature type="non-terminal residue" evidence="7">
    <location>
        <position position="131"/>
    </location>
</feature>
<dbReference type="Gene3D" id="1.10.510.10">
    <property type="entry name" value="Transferase(Phosphotransferase) domain 1"/>
    <property type="match status" value="1"/>
</dbReference>
<keyword evidence="4" id="KW-0418">Kinase</keyword>
<dbReference type="EC" id="2.7.11.1" evidence="1"/>
<dbReference type="AlphaFoldDB" id="A0A426U8H9"/>
<dbReference type="PROSITE" id="PS50011">
    <property type="entry name" value="PROTEIN_KINASE_DOM"/>
    <property type="match status" value="1"/>
</dbReference>
<protein>
    <recommendedName>
        <fullName evidence="1">non-specific serine/threonine protein kinase</fullName>
        <ecNumber evidence="1">2.7.11.1</ecNumber>
    </recommendedName>
</protein>
<dbReference type="GO" id="GO:0005524">
    <property type="term" value="F:ATP binding"/>
    <property type="evidence" value="ECO:0007669"/>
    <property type="project" value="UniProtKB-KW"/>
</dbReference>
<sequence>MITSQLDHPNIVSVYGIDLDEEGYPLMAMRYVRGRSWSSLLDADFKGGNPPTEYLFKHLNILIQVMNAVAYAHSKGVIHCDLKPSQVVIGEYGEVQLLDWGIALLEPDSPILRSTILPEDLIRLAPTTTQA</sequence>
<evidence type="ECO:0000313" key="7">
    <source>
        <dbReference type="EMBL" id="RRR76510.1"/>
    </source>
</evidence>
<dbReference type="InterPro" id="IPR000719">
    <property type="entry name" value="Prot_kinase_dom"/>
</dbReference>
<organism evidence="7 8">
    <name type="scientific">Candidatus Viridilinea halotolerans</name>
    <dbReference type="NCBI Taxonomy" id="2491704"/>
    <lineage>
        <taxon>Bacteria</taxon>
        <taxon>Bacillati</taxon>
        <taxon>Chloroflexota</taxon>
        <taxon>Chloroflexia</taxon>
        <taxon>Chloroflexales</taxon>
        <taxon>Chloroflexineae</taxon>
        <taxon>Oscillochloridaceae</taxon>
        <taxon>Candidatus Viridilinea</taxon>
    </lineage>
</organism>
<dbReference type="Pfam" id="PF00069">
    <property type="entry name" value="Pkinase"/>
    <property type="match status" value="1"/>
</dbReference>
<evidence type="ECO:0000256" key="3">
    <source>
        <dbReference type="ARBA" id="ARBA00022741"/>
    </source>
</evidence>
<gene>
    <name evidence="7" type="ORF">EI684_02910</name>
</gene>
<comment type="caution">
    <text evidence="7">The sequence shown here is derived from an EMBL/GenBank/DDBJ whole genome shotgun (WGS) entry which is preliminary data.</text>
</comment>
<evidence type="ECO:0000259" key="6">
    <source>
        <dbReference type="PROSITE" id="PS50011"/>
    </source>
</evidence>
<dbReference type="GO" id="GO:0004674">
    <property type="term" value="F:protein serine/threonine kinase activity"/>
    <property type="evidence" value="ECO:0007669"/>
    <property type="project" value="UniProtKB-EC"/>
</dbReference>
<keyword evidence="3" id="KW-0547">Nucleotide-binding</keyword>
<dbReference type="SUPFAM" id="SSF56112">
    <property type="entry name" value="Protein kinase-like (PK-like)"/>
    <property type="match status" value="1"/>
</dbReference>
<name>A0A426U8H9_9CHLR</name>
<dbReference type="Proteomes" id="UP000280307">
    <property type="component" value="Unassembled WGS sequence"/>
</dbReference>
<proteinExistence type="predicted"/>
<keyword evidence="5" id="KW-0067">ATP-binding</keyword>
<accession>A0A426U8H9</accession>
<dbReference type="InterPro" id="IPR011009">
    <property type="entry name" value="Kinase-like_dom_sf"/>
</dbReference>
<dbReference type="PANTHER" id="PTHR43289:SF6">
    <property type="entry name" value="SERINE_THREONINE-PROTEIN KINASE NEKL-3"/>
    <property type="match status" value="1"/>
</dbReference>
<feature type="domain" description="Protein kinase" evidence="6">
    <location>
        <begin position="1"/>
        <end position="131"/>
    </location>
</feature>
<evidence type="ECO:0000256" key="4">
    <source>
        <dbReference type="ARBA" id="ARBA00022777"/>
    </source>
</evidence>
<evidence type="ECO:0000313" key="8">
    <source>
        <dbReference type="Proteomes" id="UP000280307"/>
    </source>
</evidence>
<evidence type="ECO:0000256" key="2">
    <source>
        <dbReference type="ARBA" id="ARBA00022679"/>
    </source>
</evidence>
<keyword evidence="2" id="KW-0808">Transferase</keyword>